<keyword evidence="3" id="KW-0067">ATP-binding</keyword>
<reference evidence="4" key="1">
    <citation type="submission" date="2021-02" db="EMBL/GenBank/DDBJ databases">
        <authorList>
            <person name="Nowell W R."/>
        </authorList>
    </citation>
    <scope>NUCLEOTIDE SEQUENCE</scope>
</reference>
<dbReference type="InterPro" id="IPR013126">
    <property type="entry name" value="Hsp_70_fam"/>
</dbReference>
<dbReference type="Gene3D" id="3.30.420.40">
    <property type="match status" value="2"/>
</dbReference>
<dbReference type="GO" id="GO:0140662">
    <property type="term" value="F:ATP-dependent protein folding chaperone"/>
    <property type="evidence" value="ECO:0007669"/>
    <property type="project" value="InterPro"/>
</dbReference>
<evidence type="ECO:0000313" key="4">
    <source>
        <dbReference type="EMBL" id="CAF3763153.1"/>
    </source>
</evidence>
<evidence type="ECO:0000313" key="5">
    <source>
        <dbReference type="Proteomes" id="UP000663872"/>
    </source>
</evidence>
<evidence type="ECO:0000256" key="1">
    <source>
        <dbReference type="ARBA" id="ARBA00007381"/>
    </source>
</evidence>
<dbReference type="Gene3D" id="3.30.30.30">
    <property type="match status" value="1"/>
</dbReference>
<dbReference type="Gene3D" id="3.90.640.10">
    <property type="entry name" value="Actin, Chain A, domain 4"/>
    <property type="match status" value="1"/>
</dbReference>
<dbReference type="InterPro" id="IPR043129">
    <property type="entry name" value="ATPase_NBD"/>
</dbReference>
<evidence type="ECO:0000256" key="3">
    <source>
        <dbReference type="ARBA" id="ARBA00022840"/>
    </source>
</evidence>
<dbReference type="FunFam" id="3.30.420.40:FF:000028">
    <property type="entry name" value="heat shock 70 kDa protein-like"/>
    <property type="match status" value="1"/>
</dbReference>
<dbReference type="AlphaFoldDB" id="A0A818ZCX2"/>
<name>A0A818ZCX2_9BILA</name>
<comment type="similarity">
    <text evidence="1">Belongs to the heat shock protein 70 family.</text>
</comment>
<dbReference type="SUPFAM" id="SSF53067">
    <property type="entry name" value="Actin-like ATPase domain"/>
    <property type="match status" value="2"/>
</dbReference>
<dbReference type="GO" id="GO:0005524">
    <property type="term" value="F:ATP binding"/>
    <property type="evidence" value="ECO:0007669"/>
    <property type="project" value="UniProtKB-KW"/>
</dbReference>
<dbReference type="EMBL" id="CAJNYT010005634">
    <property type="protein sequence ID" value="CAF3763153.1"/>
    <property type="molecule type" value="Genomic_DNA"/>
</dbReference>
<sequence>MSIQCTGIGIDFGTTYSEIVVNEEGNSNICNTGFSVLRLGGRKFEDLKSNPNIDYYPFRIENCNGRPIIQVEYKKETKVITPEEILSKILVKMKEIAQVYIGRKVSQVVIGVLACFNYSQRPPISDAAVMAGLSVQRLIIGSTLAGAAFGFQNTFSKERNVLVFYMGGGTCNVSILTIENNGHCKTKSTAGNTELGGDDFDNRMIKYFIEEFQTKYNKNLSVDKCALRRLRTACESTKIK</sequence>
<dbReference type="PRINTS" id="PR00301">
    <property type="entry name" value="HEATSHOCK70"/>
</dbReference>
<dbReference type="Pfam" id="PF00012">
    <property type="entry name" value="HSP70"/>
    <property type="match status" value="1"/>
</dbReference>
<protein>
    <recommendedName>
        <fullName evidence="6">Heat shock protein 70</fullName>
    </recommendedName>
</protein>
<dbReference type="PANTHER" id="PTHR19375">
    <property type="entry name" value="HEAT SHOCK PROTEIN 70KDA"/>
    <property type="match status" value="1"/>
</dbReference>
<keyword evidence="2" id="KW-0547">Nucleotide-binding</keyword>
<comment type="caution">
    <text evidence="4">The sequence shown here is derived from an EMBL/GenBank/DDBJ whole genome shotgun (WGS) entry which is preliminary data.</text>
</comment>
<dbReference type="Proteomes" id="UP000663872">
    <property type="component" value="Unassembled WGS sequence"/>
</dbReference>
<gene>
    <name evidence="4" type="ORF">GRG538_LOCUS32064</name>
</gene>
<evidence type="ECO:0008006" key="6">
    <source>
        <dbReference type="Google" id="ProtNLM"/>
    </source>
</evidence>
<dbReference type="FunFam" id="3.90.640.10:FF:000003">
    <property type="entry name" value="Molecular chaperone DnaK"/>
    <property type="match status" value="1"/>
</dbReference>
<organism evidence="4 5">
    <name type="scientific">Rotaria socialis</name>
    <dbReference type="NCBI Taxonomy" id="392032"/>
    <lineage>
        <taxon>Eukaryota</taxon>
        <taxon>Metazoa</taxon>
        <taxon>Spiralia</taxon>
        <taxon>Gnathifera</taxon>
        <taxon>Rotifera</taxon>
        <taxon>Eurotatoria</taxon>
        <taxon>Bdelloidea</taxon>
        <taxon>Philodinida</taxon>
        <taxon>Philodinidae</taxon>
        <taxon>Rotaria</taxon>
    </lineage>
</organism>
<evidence type="ECO:0000256" key="2">
    <source>
        <dbReference type="ARBA" id="ARBA00022741"/>
    </source>
</evidence>
<dbReference type="FunFam" id="3.30.30.30:FF:000001">
    <property type="entry name" value="heat shock 70 kDa protein-like"/>
    <property type="match status" value="1"/>
</dbReference>
<proteinExistence type="inferred from homology"/>
<accession>A0A818ZCX2</accession>